<dbReference type="GO" id="GO:0016491">
    <property type="term" value="F:oxidoreductase activity"/>
    <property type="evidence" value="ECO:0007669"/>
    <property type="project" value="UniProtKB-KW"/>
</dbReference>
<dbReference type="RefSeq" id="WP_090592917.1">
    <property type="nucleotide sequence ID" value="NZ_FNCS01000002.1"/>
</dbReference>
<proteinExistence type="predicted"/>
<dbReference type="OrthoDB" id="5287468at2"/>
<dbReference type="PANTHER" id="PTHR42949">
    <property type="entry name" value="ANAEROBIC GLYCEROL-3-PHOSPHATE DEHYDROGENASE SUBUNIT B"/>
    <property type="match status" value="1"/>
</dbReference>
<dbReference type="Gene3D" id="3.10.20.440">
    <property type="entry name" value="2Fe-2S iron-sulphur cluster binding domain, sarcosine oxidase, alpha subunit, N-terminal domain"/>
    <property type="match status" value="1"/>
</dbReference>
<accession>A0A1G7TMC6</accession>
<dbReference type="PANTHER" id="PTHR42949:SF3">
    <property type="entry name" value="ANAEROBIC GLYCEROL-3-PHOSPHATE DEHYDROGENASE SUBUNIT B"/>
    <property type="match status" value="1"/>
</dbReference>
<dbReference type="SUPFAM" id="SSF51905">
    <property type="entry name" value="FAD/NAD(P)-binding domain"/>
    <property type="match status" value="1"/>
</dbReference>
<name>A0A1G7TMC6_9HYPH</name>
<organism evidence="3 4">
    <name type="scientific">Pelagibacterium luteolum</name>
    <dbReference type="NCBI Taxonomy" id="440168"/>
    <lineage>
        <taxon>Bacteria</taxon>
        <taxon>Pseudomonadati</taxon>
        <taxon>Pseudomonadota</taxon>
        <taxon>Alphaproteobacteria</taxon>
        <taxon>Hyphomicrobiales</taxon>
        <taxon>Devosiaceae</taxon>
        <taxon>Pelagibacterium</taxon>
    </lineage>
</organism>
<evidence type="ECO:0000313" key="3">
    <source>
        <dbReference type="EMBL" id="SDG36493.1"/>
    </source>
</evidence>
<dbReference type="InterPro" id="IPR023753">
    <property type="entry name" value="FAD/NAD-binding_dom"/>
</dbReference>
<feature type="domain" description="FAD/NAD(P)-binding" evidence="2">
    <location>
        <begin position="150"/>
        <end position="278"/>
    </location>
</feature>
<dbReference type="InterPro" id="IPR051691">
    <property type="entry name" value="Metab_Enz_Cyan_OpOx_G3PDH"/>
</dbReference>
<evidence type="ECO:0000256" key="1">
    <source>
        <dbReference type="ARBA" id="ARBA00023002"/>
    </source>
</evidence>
<keyword evidence="4" id="KW-1185">Reference proteome</keyword>
<dbReference type="InterPro" id="IPR036188">
    <property type="entry name" value="FAD/NAD-bd_sf"/>
</dbReference>
<dbReference type="STRING" id="440168.SAMN04487974_102226"/>
<dbReference type="Gene3D" id="3.50.50.60">
    <property type="entry name" value="FAD/NAD(P)-binding domain"/>
    <property type="match status" value="1"/>
</dbReference>
<dbReference type="Pfam" id="PF07992">
    <property type="entry name" value="Pyr_redox_2"/>
    <property type="match status" value="1"/>
</dbReference>
<dbReference type="Pfam" id="PF13510">
    <property type="entry name" value="Fer2_4"/>
    <property type="match status" value="1"/>
</dbReference>
<protein>
    <submittedName>
        <fullName evidence="3">Sarcosine oxidase subunit alpha</fullName>
    </submittedName>
</protein>
<keyword evidence="1" id="KW-0560">Oxidoreductase</keyword>
<dbReference type="AlphaFoldDB" id="A0A1G7TMC6"/>
<dbReference type="PRINTS" id="PR00368">
    <property type="entry name" value="FADPNR"/>
</dbReference>
<dbReference type="InterPro" id="IPR042204">
    <property type="entry name" value="2Fe-2S-bd_N"/>
</dbReference>
<evidence type="ECO:0000313" key="4">
    <source>
        <dbReference type="Proteomes" id="UP000199495"/>
    </source>
</evidence>
<reference evidence="3 4" key="1">
    <citation type="submission" date="2016-10" db="EMBL/GenBank/DDBJ databases">
        <authorList>
            <person name="de Groot N.N."/>
        </authorList>
    </citation>
    <scope>NUCLEOTIDE SEQUENCE [LARGE SCALE GENOMIC DNA]</scope>
    <source>
        <strain evidence="3 4">CGMCC 1.10267</strain>
    </source>
</reference>
<sequence length="659" mass="69174">MSAGPNRLGGVVPPEFAKPVIDRARPIRFRLDGRTYAAYAGDTVLSALLANGVTAVGKADSSPLTLDAASAPPICLVGNEARPDLAMPMDLCPTVDGANFVSLGTTRGKSAGWAGRLMTHKTSLGLTYTDTDPAPGGWIDTPASRQSSTEIVVVGGGVAGLSAALAAAEQGLRVTIVEREPVLGGISPFFGRADGEPVPDELIAKLSGEIASSNLITVYLDTMAFDLQGTTLRALRIARTGGMPEPEHLAITGNTIVLATGASGRLPVFPGNLLPGVIEASAAWRLAARYNVWPAGTAHVHTGTNAGYRMALLGAAAERSIERTTDPRHAPQTRFIEFCKAYGYRLGWGVSIASATPQNGALRVELIDSLNGKATQDSLVCHRLIVSGGWQPDLDLWLKSGGGVRWDKDAQQVMADGDRPDIKLAGAVAGYQSLTGCADHGRAVLSDDGTGDKILVADPRIDPVFETPDGLLTVTAPRERSAAPAWVCPARITRLPRPGATGLAGFVRRPEGKRALAPRAHNHLDILGVLVSGAAEPDHLSRYAQEHCMLPVRLEPLVPTAVSSVRPDPLPSYLGHRFGPGQVRWSLTLESARTFDPGCLVFLNTDERSPLAAVGVVVVGTSSAIEILATGDRLSDGDTVYVRDGLAVVPARLKPLPTS</sequence>
<dbReference type="PRINTS" id="PR00469">
    <property type="entry name" value="PNDRDTASEII"/>
</dbReference>
<dbReference type="EMBL" id="FNCS01000002">
    <property type="protein sequence ID" value="SDG36493.1"/>
    <property type="molecule type" value="Genomic_DNA"/>
</dbReference>
<dbReference type="Proteomes" id="UP000199495">
    <property type="component" value="Unassembled WGS sequence"/>
</dbReference>
<evidence type="ECO:0000259" key="2">
    <source>
        <dbReference type="Pfam" id="PF07992"/>
    </source>
</evidence>
<gene>
    <name evidence="3" type="ORF">SAMN04487974_102226</name>
</gene>